<dbReference type="PANTHER" id="PTHR43022:SF1">
    <property type="entry name" value="PROTEIN SMF"/>
    <property type="match status" value="1"/>
</dbReference>
<comment type="caution">
    <text evidence="3">The sequence shown here is derived from an EMBL/GenBank/DDBJ whole genome shotgun (WGS) entry which is preliminary data.</text>
</comment>
<dbReference type="Proteomes" id="UP000315540">
    <property type="component" value="Unassembled WGS sequence"/>
</dbReference>
<organism evidence="3 4">
    <name type="scientific">Aquimarina algicola</name>
    <dbReference type="NCBI Taxonomy" id="2589995"/>
    <lineage>
        <taxon>Bacteria</taxon>
        <taxon>Pseudomonadati</taxon>
        <taxon>Bacteroidota</taxon>
        <taxon>Flavobacteriia</taxon>
        <taxon>Flavobacteriales</taxon>
        <taxon>Flavobacteriaceae</taxon>
        <taxon>Aquimarina</taxon>
    </lineage>
</organism>
<evidence type="ECO:0000256" key="1">
    <source>
        <dbReference type="ARBA" id="ARBA00006525"/>
    </source>
</evidence>
<name>A0A504JEP1_9FLAO</name>
<dbReference type="AlphaFoldDB" id="A0A504JEP1"/>
<evidence type="ECO:0000313" key="4">
    <source>
        <dbReference type="Proteomes" id="UP000315540"/>
    </source>
</evidence>
<dbReference type="OrthoDB" id="9785707at2"/>
<comment type="similarity">
    <text evidence="1">Belongs to the DprA/Smf family.</text>
</comment>
<dbReference type="RefSeq" id="WP_140591408.1">
    <property type="nucleotide sequence ID" value="NZ_VFWZ01000002.1"/>
</dbReference>
<dbReference type="InterPro" id="IPR057666">
    <property type="entry name" value="DrpA_SLOG"/>
</dbReference>
<protein>
    <submittedName>
        <fullName evidence="3">DNA-processing protein DprA</fullName>
    </submittedName>
</protein>
<gene>
    <name evidence="3" type="ORF">FHK87_05995</name>
</gene>
<dbReference type="Gene3D" id="3.40.50.450">
    <property type="match status" value="1"/>
</dbReference>
<evidence type="ECO:0000259" key="2">
    <source>
        <dbReference type="Pfam" id="PF02481"/>
    </source>
</evidence>
<dbReference type="InterPro" id="IPR003488">
    <property type="entry name" value="DprA"/>
</dbReference>
<dbReference type="Pfam" id="PF02481">
    <property type="entry name" value="DNA_processg_A"/>
    <property type="match status" value="1"/>
</dbReference>
<sequence>MSLFADRSDDLLLDDAIVPMKEIGAYEALWNDRKTSFKSLSERFASNPGSRPSDFVDPEVIESFKIKITEMIKSNQLDYRTNILINGTFDFPIRLKDAKEPVEVLYYSGNLDYLSTRSVAIVGTRKPSDEGKKRADKLVKLLVKDDVTIVSGLAQGIDTQAHTSAINAKARTIAVIGTPMNTFYPKQNKSLQEYIAKNHLLVSQVPFYRYTQQTFHGNKLFFPERNKTMSALTEATIIIEAGETSGTLIQARAALHQGRKLFILDSCFKNPKITWPDRFLKQGAIRVKDYLDIKNALGL</sequence>
<dbReference type="SUPFAM" id="SSF102405">
    <property type="entry name" value="MCP/YpsA-like"/>
    <property type="match status" value="1"/>
</dbReference>
<dbReference type="EMBL" id="VFWZ01000002">
    <property type="protein sequence ID" value="TPN87142.1"/>
    <property type="molecule type" value="Genomic_DNA"/>
</dbReference>
<accession>A0A504JEP1</accession>
<dbReference type="GO" id="GO:0009294">
    <property type="term" value="P:DNA-mediated transformation"/>
    <property type="evidence" value="ECO:0007669"/>
    <property type="project" value="InterPro"/>
</dbReference>
<feature type="domain" description="Smf/DprA SLOG" evidence="2">
    <location>
        <begin position="85"/>
        <end position="296"/>
    </location>
</feature>
<proteinExistence type="inferred from homology"/>
<dbReference type="PANTHER" id="PTHR43022">
    <property type="entry name" value="PROTEIN SMF"/>
    <property type="match status" value="1"/>
</dbReference>
<reference evidence="3 4" key="1">
    <citation type="submission" date="2019-06" db="EMBL/GenBank/DDBJ databases">
        <authorList>
            <person name="Meng X."/>
        </authorList>
    </citation>
    <scope>NUCLEOTIDE SEQUENCE [LARGE SCALE GENOMIC DNA]</scope>
    <source>
        <strain evidence="3 4">M625</strain>
    </source>
</reference>
<keyword evidence="4" id="KW-1185">Reference proteome</keyword>
<evidence type="ECO:0000313" key="3">
    <source>
        <dbReference type="EMBL" id="TPN87142.1"/>
    </source>
</evidence>